<name>A0A381R6S7_9ZZZZ</name>
<dbReference type="EMBL" id="UINC01001725">
    <property type="protein sequence ID" value="SUZ87446.1"/>
    <property type="molecule type" value="Genomic_DNA"/>
</dbReference>
<organism evidence="7">
    <name type="scientific">marine metagenome</name>
    <dbReference type="NCBI Taxonomy" id="408172"/>
    <lineage>
        <taxon>unclassified sequences</taxon>
        <taxon>metagenomes</taxon>
        <taxon>ecological metagenomes</taxon>
    </lineage>
</organism>
<dbReference type="InterPro" id="IPR002810">
    <property type="entry name" value="NfeD-like_C"/>
</dbReference>
<protein>
    <recommendedName>
        <fullName evidence="6">NfeD-like C-terminal domain-containing protein</fullName>
    </recommendedName>
</protein>
<proteinExistence type="predicted"/>
<dbReference type="AlphaFoldDB" id="A0A381R6S7"/>
<dbReference type="Gene3D" id="2.40.50.140">
    <property type="entry name" value="Nucleic acid-binding proteins"/>
    <property type="match status" value="1"/>
</dbReference>
<dbReference type="InterPro" id="IPR012340">
    <property type="entry name" value="NA-bd_OB-fold"/>
</dbReference>
<sequence>MDPEVWRWVWLAAAAAFIVGEITVAGTFFLLPFGLGAAVAAVFAFSGAGSATGWTIFVAVSLVASIAVRPIVRRLNATGDPISVGAERLIGQAGVVIRDLSAGADRMGAVRVGREEWHAESVDGVDLPTGTAIEVTDILGTRAIVRPVDSES</sequence>
<feature type="transmembrane region" description="Helical" evidence="5">
    <location>
        <begin position="37"/>
        <end position="64"/>
    </location>
</feature>
<dbReference type="GO" id="GO:0005886">
    <property type="term" value="C:plasma membrane"/>
    <property type="evidence" value="ECO:0007669"/>
    <property type="project" value="TreeGrafter"/>
</dbReference>
<gene>
    <name evidence="7" type="ORF">METZ01_LOCUS40300</name>
</gene>
<accession>A0A381R6S7</accession>
<keyword evidence="4 5" id="KW-0472">Membrane</keyword>
<dbReference type="PANTHER" id="PTHR33507">
    <property type="entry name" value="INNER MEMBRANE PROTEIN YBBJ"/>
    <property type="match status" value="1"/>
</dbReference>
<evidence type="ECO:0000256" key="2">
    <source>
        <dbReference type="ARBA" id="ARBA00022692"/>
    </source>
</evidence>
<comment type="subcellular location">
    <subcellularLocation>
        <location evidence="1">Membrane</location>
        <topology evidence="1">Multi-pass membrane protein</topology>
    </subcellularLocation>
</comment>
<evidence type="ECO:0000256" key="1">
    <source>
        <dbReference type="ARBA" id="ARBA00004141"/>
    </source>
</evidence>
<keyword evidence="3 5" id="KW-1133">Transmembrane helix</keyword>
<feature type="transmembrane region" description="Helical" evidence="5">
    <location>
        <begin position="9"/>
        <end position="31"/>
    </location>
</feature>
<dbReference type="PANTHER" id="PTHR33507:SF3">
    <property type="entry name" value="INNER MEMBRANE PROTEIN YBBJ"/>
    <property type="match status" value="1"/>
</dbReference>
<dbReference type="InterPro" id="IPR052165">
    <property type="entry name" value="Membrane_assoc_protease"/>
</dbReference>
<feature type="domain" description="NfeD-like C-terminal" evidence="6">
    <location>
        <begin position="86"/>
        <end position="147"/>
    </location>
</feature>
<evidence type="ECO:0000259" key="6">
    <source>
        <dbReference type="Pfam" id="PF01957"/>
    </source>
</evidence>
<evidence type="ECO:0000256" key="5">
    <source>
        <dbReference type="SAM" id="Phobius"/>
    </source>
</evidence>
<evidence type="ECO:0000313" key="7">
    <source>
        <dbReference type="EMBL" id="SUZ87446.1"/>
    </source>
</evidence>
<evidence type="ECO:0000256" key="3">
    <source>
        <dbReference type="ARBA" id="ARBA00022989"/>
    </source>
</evidence>
<evidence type="ECO:0000256" key="4">
    <source>
        <dbReference type="ARBA" id="ARBA00023136"/>
    </source>
</evidence>
<dbReference type="Pfam" id="PF01957">
    <property type="entry name" value="NfeD"/>
    <property type="match status" value="1"/>
</dbReference>
<reference evidence="7" key="1">
    <citation type="submission" date="2018-05" db="EMBL/GenBank/DDBJ databases">
        <authorList>
            <person name="Lanie J.A."/>
            <person name="Ng W.-L."/>
            <person name="Kazmierczak K.M."/>
            <person name="Andrzejewski T.M."/>
            <person name="Davidsen T.M."/>
            <person name="Wayne K.J."/>
            <person name="Tettelin H."/>
            <person name="Glass J.I."/>
            <person name="Rusch D."/>
            <person name="Podicherti R."/>
            <person name="Tsui H.-C.T."/>
            <person name="Winkler M.E."/>
        </authorList>
    </citation>
    <scope>NUCLEOTIDE SEQUENCE</scope>
</reference>
<keyword evidence="2 5" id="KW-0812">Transmembrane</keyword>